<keyword evidence="1" id="KW-0472">Membrane</keyword>
<dbReference type="OrthoDB" id="905355at2759"/>
<dbReference type="PANTHER" id="PTHR34458">
    <property type="entry name" value="POLLEN OLE E 1 ALLERGEN AND EXTENSIN FAMILY PROTEIN-RELATED"/>
    <property type="match status" value="1"/>
</dbReference>
<dbReference type="Proteomes" id="UP000275267">
    <property type="component" value="Unassembled WGS sequence"/>
</dbReference>
<keyword evidence="1" id="KW-0812">Transmembrane</keyword>
<feature type="transmembrane region" description="Helical" evidence="1">
    <location>
        <begin position="47"/>
        <end position="64"/>
    </location>
</feature>
<dbReference type="AlphaFoldDB" id="A0A3L6SFG4"/>
<evidence type="ECO:0000313" key="3">
    <source>
        <dbReference type="EMBL" id="RLN18842.1"/>
    </source>
</evidence>
<comment type="caution">
    <text evidence="3">The sequence shown here is derived from an EMBL/GenBank/DDBJ whole genome shotgun (WGS) entry which is preliminary data.</text>
</comment>
<evidence type="ECO:0000256" key="1">
    <source>
        <dbReference type="SAM" id="Phobius"/>
    </source>
</evidence>
<keyword evidence="2" id="KW-0732">Signal</keyword>
<protein>
    <recommendedName>
        <fullName evidence="5">Phylloplanin-like</fullName>
    </recommendedName>
</protein>
<name>A0A3L6SFG4_PANMI</name>
<proteinExistence type="predicted"/>
<gene>
    <name evidence="3" type="ORF">C2845_PM02G26600</name>
</gene>
<dbReference type="InterPro" id="IPR040404">
    <property type="entry name" value="Phylloplanin-like"/>
</dbReference>
<evidence type="ECO:0000313" key="4">
    <source>
        <dbReference type="Proteomes" id="UP000275267"/>
    </source>
</evidence>
<organism evidence="3 4">
    <name type="scientific">Panicum miliaceum</name>
    <name type="common">Proso millet</name>
    <name type="synonym">Broomcorn millet</name>
    <dbReference type="NCBI Taxonomy" id="4540"/>
    <lineage>
        <taxon>Eukaryota</taxon>
        <taxon>Viridiplantae</taxon>
        <taxon>Streptophyta</taxon>
        <taxon>Embryophyta</taxon>
        <taxon>Tracheophyta</taxon>
        <taxon>Spermatophyta</taxon>
        <taxon>Magnoliopsida</taxon>
        <taxon>Liliopsida</taxon>
        <taxon>Poales</taxon>
        <taxon>Poaceae</taxon>
        <taxon>PACMAD clade</taxon>
        <taxon>Panicoideae</taxon>
        <taxon>Panicodae</taxon>
        <taxon>Paniceae</taxon>
        <taxon>Panicinae</taxon>
        <taxon>Panicum</taxon>
        <taxon>Panicum sect. Panicum</taxon>
    </lineage>
</organism>
<keyword evidence="1" id="KW-1133">Transmembrane helix</keyword>
<dbReference type="PANTHER" id="PTHR34458:SF5">
    <property type="entry name" value="POLLEN OLE E 1 ALLERGEN AND EXTENSIN FAMILY PROTEIN"/>
    <property type="match status" value="1"/>
</dbReference>
<feature type="signal peptide" evidence="2">
    <location>
        <begin position="1"/>
        <end position="23"/>
    </location>
</feature>
<dbReference type="EMBL" id="PQIB02000005">
    <property type="protein sequence ID" value="RLN18842.1"/>
    <property type="molecule type" value="Genomic_DNA"/>
</dbReference>
<accession>A0A3L6SFG4</accession>
<reference evidence="4" key="1">
    <citation type="journal article" date="2019" name="Nat. Commun.">
        <title>The genome of broomcorn millet.</title>
        <authorList>
            <person name="Zou C."/>
            <person name="Miki D."/>
            <person name="Li D."/>
            <person name="Tang Q."/>
            <person name="Xiao L."/>
            <person name="Rajput S."/>
            <person name="Deng P."/>
            <person name="Jia W."/>
            <person name="Huang R."/>
            <person name="Zhang M."/>
            <person name="Sun Y."/>
            <person name="Hu J."/>
            <person name="Fu X."/>
            <person name="Schnable P.S."/>
            <person name="Li F."/>
            <person name="Zhang H."/>
            <person name="Feng B."/>
            <person name="Zhu X."/>
            <person name="Liu R."/>
            <person name="Schnable J.C."/>
            <person name="Zhu J.-K."/>
            <person name="Zhang H."/>
        </authorList>
    </citation>
    <scope>NUCLEOTIDE SEQUENCE [LARGE SCALE GENOMIC DNA]</scope>
</reference>
<feature type="chain" id="PRO_5018197924" description="Phylloplanin-like" evidence="2">
    <location>
        <begin position="24"/>
        <end position="185"/>
    </location>
</feature>
<sequence>MAPKSLVLLAALLLIAAVGQCRARDGSSIDAAAVLPFAGKDLLLLRLLLGRPILVLMFSLLLCLSGHYIRPDATVQAVCDNNVVGTATTDAAGAFTINLGPVTTALVAPVLYPVLRNQCSVAVTTPLATCNASLGSGTLTAPLQFLQARRPIITDGIFDFLRDLDLPVAGEPVLTIVPGTFSSSA</sequence>
<evidence type="ECO:0008006" key="5">
    <source>
        <dbReference type="Google" id="ProtNLM"/>
    </source>
</evidence>
<keyword evidence="4" id="KW-1185">Reference proteome</keyword>
<evidence type="ECO:0000256" key="2">
    <source>
        <dbReference type="SAM" id="SignalP"/>
    </source>
</evidence>